<evidence type="ECO:0000256" key="1">
    <source>
        <dbReference type="SAM" id="SignalP"/>
    </source>
</evidence>
<comment type="caution">
    <text evidence="2">The sequence shown here is derived from an EMBL/GenBank/DDBJ whole genome shotgun (WGS) entry which is preliminary data.</text>
</comment>
<organism evidence="2 3">
    <name type="scientific">Gracilibacillus halophilus YIM-C55.5</name>
    <dbReference type="NCBI Taxonomy" id="1308866"/>
    <lineage>
        <taxon>Bacteria</taxon>
        <taxon>Bacillati</taxon>
        <taxon>Bacillota</taxon>
        <taxon>Bacilli</taxon>
        <taxon>Bacillales</taxon>
        <taxon>Bacillaceae</taxon>
        <taxon>Gracilibacillus</taxon>
    </lineage>
</organism>
<keyword evidence="3" id="KW-1185">Reference proteome</keyword>
<dbReference type="EMBL" id="APML01000019">
    <property type="protein sequence ID" value="ENH97346.1"/>
    <property type="molecule type" value="Genomic_DNA"/>
</dbReference>
<dbReference type="Proteomes" id="UP000012283">
    <property type="component" value="Unassembled WGS sequence"/>
</dbReference>
<name>N4WW84_9BACI</name>
<evidence type="ECO:0000313" key="2">
    <source>
        <dbReference type="EMBL" id="ENH97346.1"/>
    </source>
</evidence>
<dbReference type="PROSITE" id="PS51257">
    <property type="entry name" value="PROKAR_LIPOPROTEIN"/>
    <property type="match status" value="1"/>
</dbReference>
<reference evidence="2 3" key="1">
    <citation type="submission" date="2013-03" db="EMBL/GenBank/DDBJ databases">
        <title>Draft genome sequence of Gracibacillus halophilus YIM-C55.5, a moderately halophilic and thermophilic organism from the Xiaochaidamu salt lake.</title>
        <authorList>
            <person name="Sugumar T."/>
            <person name="Polireddy D.R."/>
            <person name="Antony A."/>
            <person name="Madhava Y.R."/>
            <person name="Sivakumar N."/>
        </authorList>
    </citation>
    <scope>NUCLEOTIDE SEQUENCE [LARGE SCALE GENOMIC DNA]</scope>
    <source>
        <strain evidence="2 3">YIM-C55.5</strain>
    </source>
</reference>
<dbReference type="OrthoDB" id="2449131at2"/>
<gene>
    <name evidence="2" type="ORF">J416_05008</name>
</gene>
<dbReference type="AlphaFoldDB" id="N4WW84"/>
<protein>
    <recommendedName>
        <fullName evidence="4">ABC transporter periplasmic binding protein yphF</fullName>
    </recommendedName>
</protein>
<accession>N4WW84</accession>
<dbReference type="STRING" id="1308866.J416_05008"/>
<dbReference type="eggNOG" id="ENOG502Z8XG">
    <property type="taxonomic scope" value="Bacteria"/>
</dbReference>
<evidence type="ECO:0000313" key="3">
    <source>
        <dbReference type="Proteomes" id="UP000012283"/>
    </source>
</evidence>
<evidence type="ECO:0008006" key="4">
    <source>
        <dbReference type="Google" id="ProtNLM"/>
    </source>
</evidence>
<keyword evidence="1" id="KW-0732">Signal</keyword>
<feature type="signal peptide" evidence="1">
    <location>
        <begin position="1"/>
        <end position="24"/>
    </location>
</feature>
<feature type="chain" id="PRO_5039397050" description="ABC transporter periplasmic binding protein yphF" evidence="1">
    <location>
        <begin position="25"/>
        <end position="244"/>
    </location>
</feature>
<dbReference type="PATRIC" id="fig|1308866.3.peg.1012"/>
<sequence length="244" mass="28241">MTRVKLHLCVSFAVMILLSGCMYPEENLQKNQLSNDRQLQMVQQAIDQYVKDENGLVPIHTKESDTPLYQKYVIDFQKLKQGNYLQSIPATAFENGGAYQYVLINPETNPTVKVIDIRVVDQLRPIQQQLTIYRDEHIYPPFGKEVAEGIYKLNREELGVSQEDLQINSPYSDHRLPVYINADGELIIDYRMDLYSLLEEVDHDLQLGDDIRSLLTKHHPVVPAYSVPYTIENDEPVFDWQPTD</sequence>
<dbReference type="RefSeq" id="WP_003466175.1">
    <property type="nucleotide sequence ID" value="NZ_APML01000019.1"/>
</dbReference>
<proteinExistence type="predicted"/>